<sequence length="41" mass="4589">MPPFFVSVIFCISLWTASEVEVAEMFKIQTGYLESVIMGGM</sequence>
<accession>A0A1I5CWR0</accession>
<reference evidence="2" key="1">
    <citation type="submission" date="2016-10" db="EMBL/GenBank/DDBJ databases">
        <authorList>
            <person name="Varghese N."/>
            <person name="Submissions S."/>
        </authorList>
    </citation>
    <scope>NUCLEOTIDE SEQUENCE [LARGE SCALE GENOMIC DNA]</scope>
    <source>
        <strain evidence="2">DSM 16522</strain>
    </source>
</reference>
<gene>
    <name evidence="1" type="ORF">SAMN05421579_13128</name>
</gene>
<dbReference type="Proteomes" id="UP000199011">
    <property type="component" value="Unassembled WGS sequence"/>
</dbReference>
<proteinExistence type="predicted"/>
<name>A0A1I5CWR0_9GAMM</name>
<keyword evidence="2" id="KW-1185">Reference proteome</keyword>
<organism evidence="1 2">
    <name type="scientific">Xenorhabdus japonica</name>
    <dbReference type="NCBI Taxonomy" id="53341"/>
    <lineage>
        <taxon>Bacteria</taxon>
        <taxon>Pseudomonadati</taxon>
        <taxon>Pseudomonadota</taxon>
        <taxon>Gammaproteobacteria</taxon>
        <taxon>Enterobacterales</taxon>
        <taxon>Morganellaceae</taxon>
        <taxon>Xenorhabdus</taxon>
    </lineage>
</organism>
<protein>
    <submittedName>
        <fullName evidence="1">Uncharacterized protein</fullName>
    </submittedName>
</protein>
<dbReference type="STRING" id="53341.SAMN05421579_13128"/>
<dbReference type="AlphaFoldDB" id="A0A1I5CWR0"/>
<dbReference type="EMBL" id="FOVO01000031">
    <property type="protein sequence ID" value="SFN91402.1"/>
    <property type="molecule type" value="Genomic_DNA"/>
</dbReference>
<evidence type="ECO:0000313" key="2">
    <source>
        <dbReference type="Proteomes" id="UP000199011"/>
    </source>
</evidence>
<evidence type="ECO:0000313" key="1">
    <source>
        <dbReference type="EMBL" id="SFN91402.1"/>
    </source>
</evidence>